<name>A0A5K1ICA6_9GAMM</name>
<dbReference type="GO" id="GO:0006307">
    <property type="term" value="P:DNA alkylation repair"/>
    <property type="evidence" value="ECO:0007669"/>
    <property type="project" value="InterPro"/>
</dbReference>
<feature type="domain" description="Fe2OG dioxygenase" evidence="1">
    <location>
        <begin position="106"/>
        <end position="203"/>
    </location>
</feature>
<accession>A0A5K1ICA6</accession>
<dbReference type="PANTHER" id="PTHR31212">
    <property type="entry name" value="ALPHA-KETOGLUTARATE-DEPENDENT DIOXYGENASE ALKB HOMOLOG 3"/>
    <property type="match status" value="1"/>
</dbReference>
<dbReference type="Pfam" id="PF13532">
    <property type="entry name" value="2OG-FeII_Oxy_2"/>
    <property type="match status" value="1"/>
</dbReference>
<sequence length="209" mass="23530">MRSGYTQKGEPLLDSPPLTLFTGLLGEPTATRLLAQLDQALAWQRPTLRLYGREHPIPRRQLWMGDPEARYCYSGRDFSPEPWHPAVSSLLGTVIQRLANAGLPARFNSVLLNRYADGQERMGWHSDNEPELGPDPLIAAVSLGTKRPMRFRWQDRSHEAFNVWLPHDSLLVMGAGVQSRLQHALLPRQLPGLRISLTFRLVNPTVSPA</sequence>
<dbReference type="InterPro" id="IPR005123">
    <property type="entry name" value="Oxoglu/Fe-dep_dioxygenase_dom"/>
</dbReference>
<evidence type="ECO:0000313" key="2">
    <source>
        <dbReference type="EMBL" id="VVZ97239.1"/>
    </source>
</evidence>
<organism evidence="2 3">
    <name type="scientific">Halomonas lysinitropha</name>
    <dbReference type="NCBI Taxonomy" id="2607506"/>
    <lineage>
        <taxon>Bacteria</taxon>
        <taxon>Pseudomonadati</taxon>
        <taxon>Pseudomonadota</taxon>
        <taxon>Gammaproteobacteria</taxon>
        <taxon>Oceanospirillales</taxon>
        <taxon>Halomonadaceae</taxon>
        <taxon>Halomonas</taxon>
    </lineage>
</organism>
<evidence type="ECO:0000313" key="3">
    <source>
        <dbReference type="Proteomes" id="UP000326725"/>
    </source>
</evidence>
<dbReference type="SUPFAM" id="SSF51197">
    <property type="entry name" value="Clavaminate synthase-like"/>
    <property type="match status" value="1"/>
</dbReference>
<keyword evidence="3" id="KW-1185">Reference proteome</keyword>
<dbReference type="AlphaFoldDB" id="A0A5K1ICA6"/>
<dbReference type="PANTHER" id="PTHR31212:SF4">
    <property type="entry name" value="ALPHA-KETOGLUTARATE-DEPENDENT DIOXYGENASE ALKB HOMOLOG 3"/>
    <property type="match status" value="1"/>
</dbReference>
<dbReference type="InterPro" id="IPR027450">
    <property type="entry name" value="AlkB-like"/>
</dbReference>
<dbReference type="InterPro" id="IPR032854">
    <property type="entry name" value="ALKBH3"/>
</dbReference>
<dbReference type="PROSITE" id="PS51471">
    <property type="entry name" value="FE2OG_OXY"/>
    <property type="match status" value="1"/>
</dbReference>
<protein>
    <recommendedName>
        <fullName evidence="1">Fe2OG dioxygenase domain-containing protein</fullName>
    </recommendedName>
</protein>
<evidence type="ECO:0000259" key="1">
    <source>
        <dbReference type="PROSITE" id="PS51471"/>
    </source>
</evidence>
<dbReference type="Gene3D" id="2.60.120.590">
    <property type="entry name" value="Alpha-ketoglutarate-dependent dioxygenase AlkB-like"/>
    <property type="match status" value="1"/>
</dbReference>
<dbReference type="RefSeq" id="WP_151445040.1">
    <property type="nucleotide sequence ID" value="NZ_CABVOU010000046.1"/>
</dbReference>
<dbReference type="EMBL" id="CABVOU010000046">
    <property type="protein sequence ID" value="VVZ97239.1"/>
    <property type="molecule type" value="Genomic_DNA"/>
</dbReference>
<dbReference type="GO" id="GO:0051213">
    <property type="term" value="F:dioxygenase activity"/>
    <property type="evidence" value="ECO:0007669"/>
    <property type="project" value="InterPro"/>
</dbReference>
<dbReference type="InterPro" id="IPR037151">
    <property type="entry name" value="AlkB-like_sf"/>
</dbReference>
<dbReference type="Proteomes" id="UP000326725">
    <property type="component" value="Unassembled WGS sequence"/>
</dbReference>
<gene>
    <name evidence="2" type="ORF">HALO32_03356</name>
</gene>
<proteinExistence type="predicted"/>
<reference evidence="2 3" key="1">
    <citation type="submission" date="2019-09" db="EMBL/GenBank/DDBJ databases">
        <authorList>
            <person name="Criscuolo A."/>
        </authorList>
    </citation>
    <scope>NUCLEOTIDE SEQUENCE [LARGE SCALE GENOMIC DNA]</scope>
    <source>
        <strain evidence="3">3(2)</strain>
    </source>
</reference>